<dbReference type="Proteomes" id="UP000434957">
    <property type="component" value="Unassembled WGS sequence"/>
</dbReference>
<dbReference type="EMBL" id="QXFU01002856">
    <property type="protein sequence ID" value="KAE8980792.1"/>
    <property type="molecule type" value="Genomic_DNA"/>
</dbReference>
<evidence type="ECO:0008006" key="8">
    <source>
        <dbReference type="Google" id="ProtNLM"/>
    </source>
</evidence>
<dbReference type="Proteomes" id="UP000429607">
    <property type="component" value="Unassembled WGS sequence"/>
</dbReference>
<dbReference type="OrthoDB" id="116425at2759"/>
<protein>
    <recommendedName>
        <fullName evidence="8">DDE Tnp4 domain-containing protein</fullName>
    </recommendedName>
</protein>
<evidence type="ECO:0000313" key="2">
    <source>
        <dbReference type="EMBL" id="KAE8980792.1"/>
    </source>
</evidence>
<dbReference type="Proteomes" id="UP000435112">
    <property type="component" value="Unassembled WGS sequence"/>
</dbReference>
<sequence length="234" mass="26694">MSSRQSPLPSRSSSRTPQRPTLRAPPPASSTRTSRRKTSRSQITPRARSARARAAQTQHLQSVLAMLEDREEARREELDQYPTEPDGNDLDVTSTWPILEGIYRDGDAEAVLRLWNFSPRELNVLWFSVRTHVHRYWNVGRGRRSTFAAKDVFFMMCVVMKCGGTWAMLSQIFKVKTPTFIKTVTGFIEVVAPKLYEEWVASQADQSTMRALVTSGHTFQNFPSTMYAKDATFQ</sequence>
<feature type="compositionally biased region" description="Low complexity" evidence="1">
    <location>
        <begin position="1"/>
        <end position="22"/>
    </location>
</feature>
<keyword evidence="6" id="KW-1185">Reference proteome</keyword>
<evidence type="ECO:0000313" key="6">
    <source>
        <dbReference type="Proteomes" id="UP000434957"/>
    </source>
</evidence>
<name>A0A6A3IGY6_9STRA</name>
<dbReference type="AlphaFoldDB" id="A0A6A3IGY6"/>
<evidence type="ECO:0000313" key="5">
    <source>
        <dbReference type="Proteomes" id="UP000429607"/>
    </source>
</evidence>
<evidence type="ECO:0000256" key="1">
    <source>
        <dbReference type="SAM" id="MobiDB-lite"/>
    </source>
</evidence>
<accession>A0A6A3IGY6</accession>
<gene>
    <name evidence="3" type="ORF">PR001_g23505</name>
    <name evidence="2" type="ORF">PR002_g24012</name>
    <name evidence="4" type="ORF">PR003_g24760</name>
</gene>
<evidence type="ECO:0000313" key="3">
    <source>
        <dbReference type="EMBL" id="KAE8983214.1"/>
    </source>
</evidence>
<evidence type="ECO:0000313" key="4">
    <source>
        <dbReference type="EMBL" id="KAE9292411.1"/>
    </source>
</evidence>
<proteinExistence type="predicted"/>
<reference evidence="5 7" key="1">
    <citation type="submission" date="2018-09" db="EMBL/GenBank/DDBJ databases">
        <title>Genomic investigation of the strawberry pathogen Phytophthora fragariae indicates pathogenicity is determined by transcriptional variation in three key races.</title>
        <authorList>
            <person name="Adams T.M."/>
            <person name="Armitage A.D."/>
            <person name="Sobczyk M.K."/>
            <person name="Bates H.J."/>
            <person name="Dunwell J.M."/>
            <person name="Nellist C.F."/>
            <person name="Harrison R.J."/>
        </authorList>
    </citation>
    <scope>NUCLEOTIDE SEQUENCE [LARGE SCALE GENOMIC DNA]</scope>
    <source>
        <strain evidence="3 5">SCRP249</strain>
        <strain evidence="2 7">SCRP324</strain>
        <strain evidence="4 6">SCRP333</strain>
    </source>
</reference>
<feature type="region of interest" description="Disordered" evidence="1">
    <location>
        <begin position="71"/>
        <end position="90"/>
    </location>
</feature>
<feature type="region of interest" description="Disordered" evidence="1">
    <location>
        <begin position="1"/>
        <end position="58"/>
    </location>
</feature>
<organism evidence="2 7">
    <name type="scientific">Phytophthora rubi</name>
    <dbReference type="NCBI Taxonomy" id="129364"/>
    <lineage>
        <taxon>Eukaryota</taxon>
        <taxon>Sar</taxon>
        <taxon>Stramenopiles</taxon>
        <taxon>Oomycota</taxon>
        <taxon>Peronosporomycetes</taxon>
        <taxon>Peronosporales</taxon>
        <taxon>Peronosporaceae</taxon>
        <taxon>Phytophthora</taxon>
    </lineage>
</organism>
<evidence type="ECO:0000313" key="7">
    <source>
        <dbReference type="Proteomes" id="UP000435112"/>
    </source>
</evidence>
<dbReference type="EMBL" id="QXFV01002800">
    <property type="protein sequence ID" value="KAE8983214.1"/>
    <property type="molecule type" value="Genomic_DNA"/>
</dbReference>
<comment type="caution">
    <text evidence="2">The sequence shown here is derived from an EMBL/GenBank/DDBJ whole genome shotgun (WGS) entry which is preliminary data.</text>
</comment>
<dbReference type="EMBL" id="QXFT01002844">
    <property type="protein sequence ID" value="KAE9292411.1"/>
    <property type="molecule type" value="Genomic_DNA"/>
</dbReference>